<proteinExistence type="predicted"/>
<evidence type="ECO:0000313" key="3">
    <source>
        <dbReference type="Proteomes" id="UP001150217"/>
    </source>
</evidence>
<dbReference type="EMBL" id="JANVFT010000007">
    <property type="protein sequence ID" value="KAJ4500156.1"/>
    <property type="molecule type" value="Genomic_DNA"/>
</dbReference>
<feature type="region of interest" description="Disordered" evidence="1">
    <location>
        <begin position="247"/>
        <end position="284"/>
    </location>
</feature>
<reference evidence="2" key="1">
    <citation type="submission" date="2022-08" db="EMBL/GenBank/DDBJ databases">
        <title>A Global Phylogenomic Analysis of the Shiitake Genus Lentinula.</title>
        <authorList>
            <consortium name="DOE Joint Genome Institute"/>
            <person name="Sierra-Patev S."/>
            <person name="Min B."/>
            <person name="Naranjo-Ortiz M."/>
            <person name="Looney B."/>
            <person name="Konkel Z."/>
            <person name="Slot J.C."/>
            <person name="Sakamoto Y."/>
            <person name="Steenwyk J.L."/>
            <person name="Rokas A."/>
            <person name="Carro J."/>
            <person name="Camarero S."/>
            <person name="Ferreira P."/>
            <person name="Molpeceres G."/>
            <person name="Ruiz-Duenas F.J."/>
            <person name="Serrano A."/>
            <person name="Henrissat B."/>
            <person name="Drula E."/>
            <person name="Hughes K.W."/>
            <person name="Mata J.L."/>
            <person name="Ishikawa N.K."/>
            <person name="Vargas-Isla R."/>
            <person name="Ushijima S."/>
            <person name="Smith C.A."/>
            <person name="Ahrendt S."/>
            <person name="Andreopoulos W."/>
            <person name="He G."/>
            <person name="Labutti K."/>
            <person name="Lipzen A."/>
            <person name="Ng V."/>
            <person name="Riley R."/>
            <person name="Sandor L."/>
            <person name="Barry K."/>
            <person name="Martinez A.T."/>
            <person name="Xiao Y."/>
            <person name="Gibbons J.G."/>
            <person name="Terashima K."/>
            <person name="Grigoriev I.V."/>
            <person name="Hibbett D.S."/>
        </authorList>
    </citation>
    <scope>NUCLEOTIDE SEQUENCE</scope>
    <source>
        <strain evidence="2">RHP3577 ss4</strain>
    </source>
</reference>
<comment type="caution">
    <text evidence="2">The sequence shown here is derived from an EMBL/GenBank/DDBJ whole genome shotgun (WGS) entry which is preliminary data.</text>
</comment>
<sequence>MSTLDQIESENGQWASADHEWNTFTNFSTGNNQQLTYGIHPLKKRGVNYRTTWNRQSTFVGPALLSRRDTMPNRDIFPRYGRRRCCLAIFEWNTNPITPMFCDLSLVNIFALSPQRARSANFKKSHEPFAWGIPTRANDTWRNLWRGKNILVLFIHPMMQSTEQRNFVTHTFDSTSIDTAFSLCRSYRCGFTTSPPLSLNLQTYYHGARNTPLIDGFVVQKKGAIVNLYFLQITVTQQRTDQPLVLTAPSKTGRAESSSAISPTSLSDLEEATASSRFDEKRPLSKKRKLNSSFELKQGIDSATMSSKIVPSVELKLKSKYRRNISGNVKRVGVDKFSYRCRNDKITSY</sequence>
<evidence type="ECO:0000313" key="2">
    <source>
        <dbReference type="EMBL" id="KAJ4500156.1"/>
    </source>
</evidence>
<evidence type="ECO:0000256" key="1">
    <source>
        <dbReference type="SAM" id="MobiDB-lite"/>
    </source>
</evidence>
<keyword evidence="3" id="KW-1185">Reference proteome</keyword>
<name>A0ABQ8VVW2_9AGAR</name>
<gene>
    <name evidence="2" type="ORF">C8R41DRAFT_863479</name>
</gene>
<accession>A0ABQ8VVW2</accession>
<protein>
    <submittedName>
        <fullName evidence="2">Uncharacterized protein</fullName>
    </submittedName>
</protein>
<dbReference type="Proteomes" id="UP001150217">
    <property type="component" value="Unassembled WGS sequence"/>
</dbReference>
<feature type="compositionally biased region" description="Polar residues" evidence="1">
    <location>
        <begin position="255"/>
        <end position="267"/>
    </location>
</feature>
<organism evidence="2 3">
    <name type="scientific">Lentinula lateritia</name>
    <dbReference type="NCBI Taxonomy" id="40482"/>
    <lineage>
        <taxon>Eukaryota</taxon>
        <taxon>Fungi</taxon>
        <taxon>Dikarya</taxon>
        <taxon>Basidiomycota</taxon>
        <taxon>Agaricomycotina</taxon>
        <taxon>Agaricomycetes</taxon>
        <taxon>Agaricomycetidae</taxon>
        <taxon>Agaricales</taxon>
        <taxon>Marasmiineae</taxon>
        <taxon>Omphalotaceae</taxon>
        <taxon>Lentinula</taxon>
    </lineage>
</organism>